<name>A0A1J1HK39_9DIPT</name>
<sequence length="161" mass="18747">MHFVINLKTRVACSVSGKGTCVDPFCYLTPINETTNAINIGCGNVTRPLNKIFIRQKFYFKLFSDYLAFDFFPDIEYCSFYKRADRNSFFYYILKTMKSKAPDFIHRCPYEGKDLQVKNLILGASDIALWITGEYKVVYTFFDDEDEKILRVSAMGILKRN</sequence>
<accession>A0A1J1HK39</accession>
<dbReference type="InterPro" id="IPR010512">
    <property type="entry name" value="DUF1091"/>
</dbReference>
<dbReference type="PANTHER" id="PTHR20898">
    <property type="entry name" value="DAEDALUS ON 3-RELATED-RELATED"/>
    <property type="match status" value="1"/>
</dbReference>
<dbReference type="OrthoDB" id="7789165at2759"/>
<proteinExistence type="predicted"/>
<dbReference type="Proteomes" id="UP000183832">
    <property type="component" value="Unassembled WGS sequence"/>
</dbReference>
<dbReference type="Pfam" id="PF06477">
    <property type="entry name" value="DUF1091"/>
    <property type="match status" value="1"/>
</dbReference>
<dbReference type="AlphaFoldDB" id="A0A1J1HK39"/>
<dbReference type="PANTHER" id="PTHR20898:SF0">
    <property type="entry name" value="DAEDALUS ON 3-RELATED"/>
    <property type="match status" value="1"/>
</dbReference>
<gene>
    <name evidence="1" type="ORF">CLUMA_CG001701</name>
</gene>
<dbReference type="EMBL" id="CVRI01000006">
    <property type="protein sequence ID" value="CRK87914.1"/>
    <property type="molecule type" value="Genomic_DNA"/>
</dbReference>
<organism evidence="1 2">
    <name type="scientific">Clunio marinus</name>
    <dbReference type="NCBI Taxonomy" id="568069"/>
    <lineage>
        <taxon>Eukaryota</taxon>
        <taxon>Metazoa</taxon>
        <taxon>Ecdysozoa</taxon>
        <taxon>Arthropoda</taxon>
        <taxon>Hexapoda</taxon>
        <taxon>Insecta</taxon>
        <taxon>Pterygota</taxon>
        <taxon>Neoptera</taxon>
        <taxon>Endopterygota</taxon>
        <taxon>Diptera</taxon>
        <taxon>Nematocera</taxon>
        <taxon>Chironomoidea</taxon>
        <taxon>Chironomidae</taxon>
        <taxon>Clunio</taxon>
    </lineage>
</organism>
<reference evidence="1 2" key="1">
    <citation type="submission" date="2015-04" db="EMBL/GenBank/DDBJ databases">
        <authorList>
            <person name="Syromyatnikov M.Y."/>
            <person name="Popov V.N."/>
        </authorList>
    </citation>
    <scope>NUCLEOTIDE SEQUENCE [LARGE SCALE GENOMIC DNA]</scope>
</reference>
<protein>
    <submittedName>
        <fullName evidence="1">CLUMA_CG001701, isoform A</fullName>
    </submittedName>
</protein>
<evidence type="ECO:0000313" key="1">
    <source>
        <dbReference type="EMBL" id="CRK87914.1"/>
    </source>
</evidence>
<evidence type="ECO:0000313" key="2">
    <source>
        <dbReference type="Proteomes" id="UP000183832"/>
    </source>
</evidence>
<keyword evidence="2" id="KW-1185">Reference proteome</keyword>